<dbReference type="Pfam" id="PF00012">
    <property type="entry name" value="HSP70"/>
    <property type="match status" value="1"/>
</dbReference>
<feature type="region of interest" description="Disordered" evidence="4">
    <location>
        <begin position="614"/>
        <end position="660"/>
    </location>
</feature>
<feature type="region of interest" description="Disordered" evidence="4">
    <location>
        <begin position="415"/>
        <end position="484"/>
    </location>
</feature>
<dbReference type="InterPro" id="IPR029047">
    <property type="entry name" value="HSP70_peptide-bd_sf"/>
</dbReference>
<dbReference type="Gene3D" id="3.30.420.40">
    <property type="match status" value="2"/>
</dbReference>
<feature type="region of interest" description="Disordered" evidence="4">
    <location>
        <begin position="1244"/>
        <end position="1327"/>
    </location>
</feature>
<evidence type="ECO:0000256" key="4">
    <source>
        <dbReference type="SAM" id="MobiDB-lite"/>
    </source>
</evidence>
<feature type="region of interest" description="Disordered" evidence="4">
    <location>
        <begin position="371"/>
        <end position="401"/>
    </location>
</feature>
<sequence length="1327" mass="145619">MATTGASYVGGHDYEIILIEYLKGKFEEQNNRPMTEQEERQLIEECSRRPVLELLDTTYTESLHTSSEHAAESFIFVQSEHSFKWMTSVDDLIKQCMAESRFRPKGSGTNIVDKIVLTGSWGLWKKLMYHISEYFGCKGTNARFASKSHDRTMVARGAALMVMYQECKVDFKLIELTSKLTVKNPKDIETVVIAAQTPIPIERTVYFVVGASCIENYVLFRVFEHPRNKSERSICLGGVSLILPCSKLNICFVKVTFNIREDYRFIVTVTDEIHNLQREVVISEDTGDDININHYNMSSINEVSEEIYRKNLQLKNRFETPPILPTLPKSKSPTKKSEVPDPVRAIPLHHYEEGIFLRRTKCKTGCKCDRCATPGTSTTTSQPSEAQHSEKPVSMVNPTPHSSEQYVATTLQLSPLTSEHSAQRPQQPVRMIDLTSPPPLHFFSTGRGLSPLSQHPSTSMSSAPAKHPKSPVQMIDLTSPPRQQNFPLTIADLLKNSQRSPTAKSTARSQLPEQPIRTIDLTSPPPQQKVPANPALSTGQGPSTSSHPNPPDVLGHWAGVRVLEKPKRNQGSKGKSRQSQRNVVRIIVPSTLPIEHVDEDDRPPLSYEPAVIEIPKSTPRKKPNIPPTSRQPNVTFVLRKASGPKLGPGSDAPPSTANQEITLPIANPDNEFPSLTQMLEDYAVEDILPTNPEHPTTTPAASEHNVEDNEWTELEPTFTSEGSQVTAAATGFSTPSTDIYSQHVQVSAASEHNMEDNEWMELEPTFTSEVSQVTGVGAAVAGLSTLSTGIYSQPVQVSAGKTWPPEQKAIGSLLSYTSTAVSQCNVEENQWREEEAKFISQEIQVTGIEAAASGYPSSSTHIYSQPAQVSTGNTWPQEQEAVGSISSYMYNAVSQYNVEDNQWREEEPRYISEGSQVTGIGAVSGELSTPSRYIQSRLGQVSTGKTWRPEQEAIGSFSSYTSTVVSECNTEDNIWSTYGPGFMTEVTQSAGQEAVAGGSSTSSTFVHSDPCQLSVGKMCPSRQEAIGLLSLNLPTAGIQYSGPGSGRSSTYVPSHSGSVGKTLSPLEEEIGSLSPYLNTAESQYDTEDLLLRPDELRSMSEGMESSASYTFAYSSYPSQVSVGKTCIPPEPTGLHSSSLSDDYYPPLVSHEDTRWRADDAGVMAQGSQITEQGAVSVGSSTSSTFVHSHSGVDTFDEIALLGQEIGSLTPFLSNTEDQDIEQEAEPNIPGTHVYVPGGKYKSFPKRTCHSSSRSSLDSLDDVGPYHPLPHQIEERALKPTLRRSRPPKKLKTSGKEMEGKPFISTSFHRPGQKPTDKQEADSSPESD</sequence>
<dbReference type="GO" id="GO:0140662">
    <property type="term" value="F:ATP-dependent protein folding chaperone"/>
    <property type="evidence" value="ECO:0007669"/>
    <property type="project" value="InterPro"/>
</dbReference>
<protein>
    <submittedName>
        <fullName evidence="5">Uncharacterized protein</fullName>
    </submittedName>
</protein>
<feature type="region of interest" description="Disordered" evidence="4">
    <location>
        <begin position="565"/>
        <end position="584"/>
    </location>
</feature>
<feature type="compositionally biased region" description="Polar residues" evidence="4">
    <location>
        <begin position="497"/>
        <end position="512"/>
    </location>
</feature>
<gene>
    <name evidence="5" type="ORF">g.50591</name>
</gene>
<dbReference type="Gene3D" id="3.90.640.10">
    <property type="entry name" value="Actin, Chain A, domain 4"/>
    <property type="match status" value="1"/>
</dbReference>
<dbReference type="Gene3D" id="2.60.34.10">
    <property type="entry name" value="Substrate Binding Domain Of DNAk, Chain A, domain 1"/>
    <property type="match status" value="1"/>
</dbReference>
<dbReference type="InterPro" id="IPR013126">
    <property type="entry name" value="Hsp_70_fam"/>
</dbReference>
<feature type="compositionally biased region" description="Low complexity" evidence="4">
    <location>
        <begin position="373"/>
        <end position="384"/>
    </location>
</feature>
<accession>A0A1B6HD62</accession>
<comment type="similarity">
    <text evidence="1">Belongs to the heat shock protein 70 family.</text>
</comment>
<evidence type="ECO:0000256" key="3">
    <source>
        <dbReference type="ARBA" id="ARBA00022840"/>
    </source>
</evidence>
<dbReference type="InterPro" id="IPR043129">
    <property type="entry name" value="ATPase_NBD"/>
</dbReference>
<feature type="compositionally biased region" description="Polar residues" evidence="4">
    <location>
        <begin position="451"/>
        <end position="462"/>
    </location>
</feature>
<dbReference type="EMBL" id="GECU01035080">
    <property type="protein sequence ID" value="JAS72626.1"/>
    <property type="molecule type" value="Transcribed_RNA"/>
</dbReference>
<evidence type="ECO:0000256" key="2">
    <source>
        <dbReference type="ARBA" id="ARBA00022741"/>
    </source>
</evidence>
<dbReference type="SUPFAM" id="SSF53067">
    <property type="entry name" value="Actin-like ATPase domain"/>
    <property type="match status" value="1"/>
</dbReference>
<feature type="compositionally biased region" description="Polar residues" evidence="4">
    <location>
        <begin position="415"/>
        <end position="426"/>
    </location>
</feature>
<evidence type="ECO:0000256" key="1">
    <source>
        <dbReference type="ARBA" id="ARBA00007381"/>
    </source>
</evidence>
<feature type="region of interest" description="Disordered" evidence="4">
    <location>
        <begin position="322"/>
        <end position="341"/>
    </location>
</feature>
<dbReference type="GO" id="GO:0005524">
    <property type="term" value="F:ATP binding"/>
    <property type="evidence" value="ECO:0007669"/>
    <property type="project" value="UniProtKB-KW"/>
</dbReference>
<keyword evidence="2" id="KW-0547">Nucleotide-binding</keyword>
<feature type="region of interest" description="Disordered" evidence="4">
    <location>
        <begin position="497"/>
        <end position="555"/>
    </location>
</feature>
<reference evidence="5" key="1">
    <citation type="submission" date="2015-11" db="EMBL/GenBank/DDBJ databases">
        <title>De novo transcriptome assembly of four potential Pierce s Disease insect vectors from Arizona vineyards.</title>
        <authorList>
            <person name="Tassone E.E."/>
        </authorList>
    </citation>
    <scope>NUCLEOTIDE SEQUENCE</scope>
</reference>
<dbReference type="SUPFAM" id="SSF100920">
    <property type="entry name" value="Heat shock protein 70kD (HSP70), peptide-binding domain"/>
    <property type="match status" value="1"/>
</dbReference>
<evidence type="ECO:0000313" key="5">
    <source>
        <dbReference type="EMBL" id="JAS72626.1"/>
    </source>
</evidence>
<feature type="compositionally biased region" description="Basic residues" evidence="4">
    <location>
        <begin position="568"/>
        <end position="578"/>
    </location>
</feature>
<feature type="compositionally biased region" description="Polar residues" evidence="4">
    <location>
        <begin position="535"/>
        <end position="547"/>
    </location>
</feature>
<keyword evidence="3" id="KW-0067">ATP-binding</keyword>
<feature type="compositionally biased region" description="Basic residues" evidence="4">
    <location>
        <begin position="1280"/>
        <end position="1292"/>
    </location>
</feature>
<organism evidence="5">
    <name type="scientific">Homalodisca liturata</name>
    <dbReference type="NCBI Taxonomy" id="320908"/>
    <lineage>
        <taxon>Eukaryota</taxon>
        <taxon>Metazoa</taxon>
        <taxon>Ecdysozoa</taxon>
        <taxon>Arthropoda</taxon>
        <taxon>Hexapoda</taxon>
        <taxon>Insecta</taxon>
        <taxon>Pterygota</taxon>
        <taxon>Neoptera</taxon>
        <taxon>Paraneoptera</taxon>
        <taxon>Hemiptera</taxon>
        <taxon>Auchenorrhyncha</taxon>
        <taxon>Membracoidea</taxon>
        <taxon>Cicadellidae</taxon>
        <taxon>Cicadellinae</taxon>
        <taxon>Proconiini</taxon>
        <taxon>Homalodisca</taxon>
    </lineage>
</organism>
<name>A0A1B6HD62_9HEMI</name>
<proteinExistence type="inferred from homology"/>